<name>A0A7V4XT32_9BACT</name>
<evidence type="ECO:0000313" key="1">
    <source>
        <dbReference type="EMBL" id="HGY94586.1"/>
    </source>
</evidence>
<dbReference type="EMBL" id="DTKL01000047">
    <property type="protein sequence ID" value="HGY94586.1"/>
    <property type="molecule type" value="Genomic_DNA"/>
</dbReference>
<sequence>MHFVMQFQGMILGVVFLGMIVAPAIVAARSGKEESQPEAIHEDVAEIKAQPSRPVRSAPVRSQEVIMPISKAQAAPHYTSTVLPIHGRMGMAGR</sequence>
<organism evidence="1">
    <name type="scientific">Acidobacterium capsulatum</name>
    <dbReference type="NCBI Taxonomy" id="33075"/>
    <lineage>
        <taxon>Bacteria</taxon>
        <taxon>Pseudomonadati</taxon>
        <taxon>Acidobacteriota</taxon>
        <taxon>Terriglobia</taxon>
        <taxon>Terriglobales</taxon>
        <taxon>Acidobacteriaceae</taxon>
        <taxon>Acidobacterium</taxon>
    </lineage>
</organism>
<proteinExistence type="predicted"/>
<dbReference type="AlphaFoldDB" id="A0A7V4XT32"/>
<reference evidence="1" key="1">
    <citation type="journal article" date="2020" name="mSystems">
        <title>Genome- and Community-Level Interaction Insights into Carbon Utilization and Element Cycling Functions of Hydrothermarchaeota in Hydrothermal Sediment.</title>
        <authorList>
            <person name="Zhou Z."/>
            <person name="Liu Y."/>
            <person name="Xu W."/>
            <person name="Pan J."/>
            <person name="Luo Z.H."/>
            <person name="Li M."/>
        </authorList>
    </citation>
    <scope>NUCLEOTIDE SEQUENCE [LARGE SCALE GENOMIC DNA]</scope>
    <source>
        <strain evidence="1">SpSt-855</strain>
    </source>
</reference>
<comment type="caution">
    <text evidence="1">The sequence shown here is derived from an EMBL/GenBank/DDBJ whole genome shotgun (WGS) entry which is preliminary data.</text>
</comment>
<protein>
    <submittedName>
        <fullName evidence="1">Uncharacterized protein</fullName>
    </submittedName>
</protein>
<accession>A0A7V4XT32</accession>
<gene>
    <name evidence="1" type="ORF">ENW50_07895</name>
</gene>